<accession>E4TVV8</accession>
<dbReference type="HOGENOM" id="CLU_025996_0_5_10"/>
<dbReference type="Pfam" id="PF00535">
    <property type="entry name" value="Glycos_transf_2"/>
    <property type="match status" value="1"/>
</dbReference>
<dbReference type="Gene3D" id="3.90.550.10">
    <property type="entry name" value="Spore Coat Polysaccharide Biosynthesis Protein SpsA, Chain A"/>
    <property type="match status" value="1"/>
</dbReference>
<gene>
    <name evidence="2" type="ordered locus">Ftrac_2226</name>
</gene>
<reference evidence="2 3" key="1">
    <citation type="journal article" date="2011" name="Stand. Genomic Sci.">
        <title>Complete genome sequence of Marivirga tractuosa type strain (H-43).</title>
        <authorList>
            <person name="Pagani I."/>
            <person name="Chertkov O."/>
            <person name="Lapidus A."/>
            <person name="Lucas S."/>
            <person name="Del Rio T.G."/>
            <person name="Tice H."/>
            <person name="Copeland A."/>
            <person name="Cheng J.F."/>
            <person name="Nolan M."/>
            <person name="Saunders E."/>
            <person name="Pitluck S."/>
            <person name="Held B."/>
            <person name="Goodwin L."/>
            <person name="Liolios K."/>
            <person name="Ovchinikova G."/>
            <person name="Ivanova N."/>
            <person name="Mavromatis K."/>
            <person name="Pati A."/>
            <person name="Chen A."/>
            <person name="Palaniappan K."/>
            <person name="Land M."/>
            <person name="Hauser L."/>
            <person name="Jeffries C.D."/>
            <person name="Detter J.C."/>
            <person name="Han C."/>
            <person name="Tapia R."/>
            <person name="Ngatchou-Djao O.D."/>
            <person name="Rohde M."/>
            <person name="Goker M."/>
            <person name="Spring S."/>
            <person name="Sikorski J."/>
            <person name="Woyke T."/>
            <person name="Bristow J."/>
            <person name="Eisen J.A."/>
            <person name="Markowitz V."/>
            <person name="Hugenholtz P."/>
            <person name="Klenk H.P."/>
            <person name="Kyrpides N.C."/>
        </authorList>
    </citation>
    <scope>NUCLEOTIDE SEQUENCE [LARGE SCALE GENOMIC DNA]</scope>
    <source>
        <strain evidence="3">ATCC 23168 / DSM 4126 / NBRC 15989 / NCIMB 1408 / VKM B-1430 / H-43</strain>
    </source>
</reference>
<dbReference type="eggNOG" id="COG0463">
    <property type="taxonomic scope" value="Bacteria"/>
</dbReference>
<evidence type="ECO:0000313" key="3">
    <source>
        <dbReference type="Proteomes" id="UP000008720"/>
    </source>
</evidence>
<sequence length="267" mass="31694">MRNLVSIIMPVYNAENYLENSIKSVLDQSYRNWELIIINDGSTDKSKLIVSSFQDSRIRYFEQPNNGVSSARNLGLANMRGDYFCFLDADDAFPVHSLRSRYNLLRRHPLLMFVDGEVKKFDQSMRQIIQTWNPNLKGNPFTDLVRLEGNSFLGLTWMIRRKHEINYRFHENITHSEDLLFLMELTKSGGNYAYTNETILYYRNTPDSAMKNLKGLEAGYRYIENQIKHWLEVNDTDLRIYQTRYKRAMALSYLRKKYFKDAFKVWL</sequence>
<dbReference type="KEGG" id="mtt:Ftrac_2226"/>
<dbReference type="SUPFAM" id="SSF53448">
    <property type="entry name" value="Nucleotide-diphospho-sugar transferases"/>
    <property type="match status" value="1"/>
</dbReference>
<dbReference type="PANTHER" id="PTHR22916">
    <property type="entry name" value="GLYCOSYLTRANSFERASE"/>
    <property type="match status" value="1"/>
</dbReference>
<feature type="domain" description="Glycosyltransferase 2-like" evidence="1">
    <location>
        <begin position="6"/>
        <end position="131"/>
    </location>
</feature>
<organism evidence="2 3">
    <name type="scientific">Marivirga tractuosa (strain ATCC 23168 / DSM 4126 / NBRC 15989 / NCIMB 1408 / VKM B-1430 / H-43)</name>
    <name type="common">Microscilla tractuosa</name>
    <name type="synonym">Flexibacter tractuosus</name>
    <dbReference type="NCBI Taxonomy" id="643867"/>
    <lineage>
        <taxon>Bacteria</taxon>
        <taxon>Pseudomonadati</taxon>
        <taxon>Bacteroidota</taxon>
        <taxon>Cytophagia</taxon>
        <taxon>Cytophagales</taxon>
        <taxon>Marivirgaceae</taxon>
        <taxon>Marivirga</taxon>
    </lineage>
</organism>
<dbReference type="PANTHER" id="PTHR22916:SF3">
    <property type="entry name" value="UDP-GLCNAC:BETAGAL BETA-1,3-N-ACETYLGLUCOSAMINYLTRANSFERASE-LIKE PROTEIN 1"/>
    <property type="match status" value="1"/>
</dbReference>
<dbReference type="CDD" id="cd00761">
    <property type="entry name" value="Glyco_tranf_GTA_type"/>
    <property type="match status" value="1"/>
</dbReference>
<dbReference type="GO" id="GO:0016758">
    <property type="term" value="F:hexosyltransferase activity"/>
    <property type="evidence" value="ECO:0007669"/>
    <property type="project" value="UniProtKB-ARBA"/>
</dbReference>
<proteinExistence type="predicted"/>
<protein>
    <submittedName>
        <fullName evidence="2">Glycosyl transferase family 2</fullName>
    </submittedName>
</protein>
<dbReference type="InterPro" id="IPR001173">
    <property type="entry name" value="Glyco_trans_2-like"/>
</dbReference>
<name>E4TVV8_MARTH</name>
<dbReference type="EMBL" id="CP002349">
    <property type="protein sequence ID" value="ADR22206.1"/>
    <property type="molecule type" value="Genomic_DNA"/>
</dbReference>
<keyword evidence="2" id="KW-0808">Transferase</keyword>
<keyword evidence="3" id="KW-1185">Reference proteome</keyword>
<dbReference type="STRING" id="643867.Ftrac_2226"/>
<dbReference type="Proteomes" id="UP000008720">
    <property type="component" value="Chromosome"/>
</dbReference>
<evidence type="ECO:0000313" key="2">
    <source>
        <dbReference type="EMBL" id="ADR22206.1"/>
    </source>
</evidence>
<evidence type="ECO:0000259" key="1">
    <source>
        <dbReference type="Pfam" id="PF00535"/>
    </source>
</evidence>
<dbReference type="AlphaFoldDB" id="E4TVV8"/>
<dbReference type="InterPro" id="IPR029044">
    <property type="entry name" value="Nucleotide-diphossugar_trans"/>
</dbReference>
<dbReference type="CAZy" id="GT2">
    <property type="family name" value="Glycosyltransferase Family 2"/>
</dbReference>